<sequence>MRKYLIIAVFAAPLPLLAQQATDDRGFLEGLLEDNLSGAGRNVDIQGFQGALSSTATIEMLTIADENGIWLTLKGVTLNWSRTALLSGRLEVDELSAKELLLPRKPAPANDLPSAEASPLALPDLPVSVNIAKLAIEKADLGADILGQAAVLSLTGSASLADGQGQAALNVSRLAPQIGNLAFTGSYTNATRELALDLTLEEPENGLVAQMLNLPGQPSIALTVSGSGPLDNFAAELALQSDGQPRLAGALALITGDSGATQFTADLGGDIAPLFAPEYRPFFGSDMALAVVGMRDVDGTLALDRLHLSSDALNVSGRLSLDAQGWPELAHLRADLAPKQGDSVVLPISGPVTRIGTAQVTLNYDAGKGDRWTLDTILNGLERPDLALQTARLSGSGQLLRSGVQNGVDGLAELTVQGMIPQDEALAAALGRDLRAALRFDWQPDAPLTLNGITLSGQGYALAGDATVSAVTGSPDMRIDTNATLDTPDLSRFAALVGQPLAGGGALRLRGHVMPISGQFDLVLSGDTQSLSLGQPMLDPLLTGKGRLSLHAVRNETGTSVRDLQVSTDHARIGGNVALTTDTTKADVTAALTDVQRIIPQLHGAAGLNAELSRQGERWTATAQATAPGNATVQLDATAQGLDWNALSVTGTVQASAKMLSAYAALAGRPVGGSVDLTVTGSGKPAAQVFDADLALTGRDLAAGLDQADQLLRGETTLSAKVQRDAQGYFTLQDAQLHNPHMSATVTSRDTDTIEFSSRLNDLALLAPGLSGPASTAGTATLEAQNWRIKATGSGPGNTSLTANGTVSRSGETMDMDLTGTAPLALANDLIRPRSLSGTVNYDVRINGKPALSSVTGRIGTQNARFAIPDQRIALEDIGLDIALNGERAQIDLSSRVSSGGTIRVSGPVALSAPFNATLDAQLQDVTLMDPKLFTTTVNGPLQVRGALAGGAQISGRMTLGQTELRVPNASGTSYANLPGLQHVNEPAAVHQTRVNAGLVANESEQADHGPSYGLDVQVLAPDRIFVRGRGLDAELGGTLRLLGDTRNVVPQGRFDLIRGRMDILGKRLNLEEGQIRLQGAFDPYIRFVASTQATDATANIIIEGQASTPALTFASNPELPQDEVLALILFGKGISSISPLQAVRLAAAIRTLTGRGGDGFGGSIRKGLALDDLDVTTTDDGATEARAGKYLSENIYSEITADTEGKTQINLNLNINRSVTARGRLSSDGDTGIGIFIEKDY</sequence>
<dbReference type="Proteomes" id="UP000316030">
    <property type="component" value="Unassembled WGS sequence"/>
</dbReference>
<protein>
    <submittedName>
        <fullName evidence="7">Autotransporter secretion inner membrane protein TamB</fullName>
    </submittedName>
</protein>
<evidence type="ECO:0000256" key="1">
    <source>
        <dbReference type="ARBA" id="ARBA00004167"/>
    </source>
</evidence>
<dbReference type="GO" id="GO:0097347">
    <property type="term" value="C:TAM protein secretion complex"/>
    <property type="evidence" value="ECO:0007669"/>
    <property type="project" value="TreeGrafter"/>
</dbReference>
<feature type="domain" description="Translocation and assembly module TamB C-terminal" evidence="6">
    <location>
        <begin position="893"/>
        <end position="1242"/>
    </location>
</feature>
<dbReference type="GO" id="GO:0005886">
    <property type="term" value="C:plasma membrane"/>
    <property type="evidence" value="ECO:0007669"/>
    <property type="project" value="InterPro"/>
</dbReference>
<dbReference type="PANTHER" id="PTHR36985">
    <property type="entry name" value="TRANSLOCATION AND ASSEMBLY MODULE SUBUNIT TAMB"/>
    <property type="match status" value="1"/>
</dbReference>
<feature type="chain" id="PRO_5021888496" evidence="5">
    <location>
        <begin position="19"/>
        <end position="1242"/>
    </location>
</feature>
<keyword evidence="2" id="KW-0812">Transmembrane</keyword>
<dbReference type="OrthoDB" id="7784409at2"/>
<evidence type="ECO:0000256" key="3">
    <source>
        <dbReference type="ARBA" id="ARBA00022989"/>
    </source>
</evidence>
<evidence type="ECO:0000256" key="5">
    <source>
        <dbReference type="SAM" id="SignalP"/>
    </source>
</evidence>
<evidence type="ECO:0000313" key="7">
    <source>
        <dbReference type="EMBL" id="SMO67100.1"/>
    </source>
</evidence>
<keyword evidence="4" id="KW-0472">Membrane</keyword>
<feature type="signal peptide" evidence="5">
    <location>
        <begin position="1"/>
        <end position="18"/>
    </location>
</feature>
<evidence type="ECO:0000256" key="4">
    <source>
        <dbReference type="ARBA" id="ARBA00023136"/>
    </source>
</evidence>
<organism evidence="7 8">
    <name type="scientific">Thalassovita litoralis</name>
    <dbReference type="NCBI Taxonomy" id="1010611"/>
    <lineage>
        <taxon>Bacteria</taxon>
        <taxon>Pseudomonadati</taxon>
        <taxon>Pseudomonadota</taxon>
        <taxon>Alphaproteobacteria</taxon>
        <taxon>Rhodobacterales</taxon>
        <taxon>Roseobacteraceae</taxon>
        <taxon>Thalassovita</taxon>
    </lineage>
</organism>
<evidence type="ECO:0000256" key="2">
    <source>
        <dbReference type="ARBA" id="ARBA00022692"/>
    </source>
</evidence>
<reference evidence="7 8" key="1">
    <citation type="submission" date="2017-05" db="EMBL/GenBank/DDBJ databases">
        <authorList>
            <person name="Varghese N."/>
            <person name="Submissions S."/>
        </authorList>
    </citation>
    <scope>NUCLEOTIDE SEQUENCE [LARGE SCALE GENOMIC DNA]</scope>
    <source>
        <strain evidence="7 8">DSM 29506</strain>
    </source>
</reference>
<evidence type="ECO:0000259" key="6">
    <source>
        <dbReference type="Pfam" id="PF04357"/>
    </source>
</evidence>
<keyword evidence="8" id="KW-1185">Reference proteome</keyword>
<dbReference type="PANTHER" id="PTHR36985:SF1">
    <property type="entry name" value="TRANSLOCATION AND ASSEMBLY MODULE SUBUNIT TAMB"/>
    <property type="match status" value="1"/>
</dbReference>
<dbReference type="EMBL" id="FXTO01000009">
    <property type="protein sequence ID" value="SMO67100.1"/>
    <property type="molecule type" value="Genomic_DNA"/>
</dbReference>
<dbReference type="GO" id="GO:0009306">
    <property type="term" value="P:protein secretion"/>
    <property type="evidence" value="ECO:0007669"/>
    <property type="project" value="InterPro"/>
</dbReference>
<gene>
    <name evidence="7" type="ORF">SAMN06265173_10927</name>
</gene>
<dbReference type="AlphaFoldDB" id="A0A521D876"/>
<evidence type="ECO:0000313" key="8">
    <source>
        <dbReference type="Proteomes" id="UP000316030"/>
    </source>
</evidence>
<name>A0A521D876_9RHOB</name>
<dbReference type="RefSeq" id="WP_142493093.1">
    <property type="nucleotide sequence ID" value="NZ_FXTO01000009.1"/>
</dbReference>
<comment type="subcellular location">
    <subcellularLocation>
        <location evidence="1">Membrane</location>
        <topology evidence="1">Single-pass membrane protein</topology>
    </subcellularLocation>
</comment>
<dbReference type="Pfam" id="PF04357">
    <property type="entry name" value="TamB"/>
    <property type="match status" value="1"/>
</dbReference>
<keyword evidence="5" id="KW-0732">Signal</keyword>
<accession>A0A521D876</accession>
<keyword evidence="3" id="KW-1133">Transmembrane helix</keyword>
<proteinExistence type="predicted"/>
<dbReference type="InterPro" id="IPR007452">
    <property type="entry name" value="TamB_C"/>
</dbReference>